<dbReference type="RefSeq" id="WP_377578777.1">
    <property type="nucleotide sequence ID" value="NZ_JBHTKA010000003.1"/>
</dbReference>
<accession>A0ABW3K2X0</accession>
<evidence type="ECO:0008006" key="3">
    <source>
        <dbReference type="Google" id="ProtNLM"/>
    </source>
</evidence>
<organism evidence="1 2">
    <name type="scientific">Ohtaekwangia kribbensis</name>
    <dbReference type="NCBI Taxonomy" id="688913"/>
    <lineage>
        <taxon>Bacteria</taxon>
        <taxon>Pseudomonadati</taxon>
        <taxon>Bacteroidota</taxon>
        <taxon>Cytophagia</taxon>
        <taxon>Cytophagales</taxon>
        <taxon>Fulvivirgaceae</taxon>
        <taxon>Ohtaekwangia</taxon>
    </lineage>
</organism>
<gene>
    <name evidence="1" type="ORF">ACFQ21_10675</name>
</gene>
<evidence type="ECO:0000313" key="1">
    <source>
        <dbReference type="EMBL" id="MFD0999776.1"/>
    </source>
</evidence>
<keyword evidence="2" id="KW-1185">Reference proteome</keyword>
<dbReference type="Proteomes" id="UP001597112">
    <property type="component" value="Unassembled WGS sequence"/>
</dbReference>
<comment type="caution">
    <text evidence="1">The sequence shown here is derived from an EMBL/GenBank/DDBJ whole genome shotgun (WGS) entry which is preliminary data.</text>
</comment>
<sequence>MKSKYILLSLLLLVIGCSKEKTERERYEETTSSFTYKTYKAASATTVGPAVTLYNHELPDTIAPVKTEYAHLLLGYLWTISKKPAMAFAEADLAQESTDEDVRYLAQSLRSIAMYEQGWDTLAREESQLAKSQLRKSKSEVQYEATVFYMLLGLVKAYEKDFNQSKFYWAGFANETGIHWPYQLTDAIADLQANRLQQGLQKLKVLSQDKAVPESLRITLAEQIEAIEKKGGDVESPFFWPKLISSLVIDELKKTSSGQLTGLLNMLEGLMEKLPG</sequence>
<proteinExistence type="predicted"/>
<name>A0ABW3K2X0_9BACT</name>
<dbReference type="PROSITE" id="PS51257">
    <property type="entry name" value="PROKAR_LIPOPROTEIN"/>
    <property type="match status" value="1"/>
</dbReference>
<evidence type="ECO:0000313" key="2">
    <source>
        <dbReference type="Proteomes" id="UP001597112"/>
    </source>
</evidence>
<dbReference type="EMBL" id="JBHTKA010000003">
    <property type="protein sequence ID" value="MFD0999776.1"/>
    <property type="molecule type" value="Genomic_DNA"/>
</dbReference>
<reference evidence="2" key="1">
    <citation type="journal article" date="2019" name="Int. J. Syst. Evol. Microbiol.">
        <title>The Global Catalogue of Microorganisms (GCM) 10K type strain sequencing project: providing services to taxonomists for standard genome sequencing and annotation.</title>
        <authorList>
            <consortium name="The Broad Institute Genomics Platform"/>
            <consortium name="The Broad Institute Genome Sequencing Center for Infectious Disease"/>
            <person name="Wu L."/>
            <person name="Ma J."/>
        </authorList>
    </citation>
    <scope>NUCLEOTIDE SEQUENCE [LARGE SCALE GENOMIC DNA]</scope>
    <source>
        <strain evidence="2">CCUG 58938</strain>
    </source>
</reference>
<protein>
    <recommendedName>
        <fullName evidence="3">Lipoprotein</fullName>
    </recommendedName>
</protein>